<dbReference type="SMART" id="SM00986">
    <property type="entry name" value="UDG"/>
    <property type="match status" value="1"/>
</dbReference>
<sequence>MTRLTGLPPVIGPATRVLVLGSFPGVASLRAQQYYGHPRNQFWKILGALWSKDLMVMTYEDRLTCVREQGLGIWDVYASCEREGSLDADIREPVLNDLALVRAQCPGLQAIAHNGSESFRHARHTHALGLLVYRLPSTSPANASWSFDRKLAAWAEVLRRHGVAP</sequence>
<keyword evidence="2" id="KW-0378">Hydrolase</keyword>
<dbReference type="EMBL" id="JBHTBX010000002">
    <property type="protein sequence ID" value="MFC7433674.1"/>
    <property type="molecule type" value="Genomic_DNA"/>
</dbReference>
<dbReference type="Gene3D" id="3.40.470.10">
    <property type="entry name" value="Uracil-DNA glycosylase-like domain"/>
    <property type="match status" value="1"/>
</dbReference>
<keyword evidence="3" id="KW-1185">Reference proteome</keyword>
<dbReference type="SMART" id="SM00987">
    <property type="entry name" value="UreE_C"/>
    <property type="match status" value="1"/>
</dbReference>
<feature type="domain" description="Uracil-DNA glycosylase-like" evidence="1">
    <location>
        <begin position="8"/>
        <end position="158"/>
    </location>
</feature>
<accession>A0ABW2R5D5</accession>
<comment type="caution">
    <text evidence="2">The sequence shown here is derived from an EMBL/GenBank/DDBJ whole genome shotgun (WGS) entry which is preliminary data.</text>
</comment>
<dbReference type="RefSeq" id="WP_382253997.1">
    <property type="nucleotide sequence ID" value="NZ_JBHTBX010000002.1"/>
</dbReference>
<evidence type="ECO:0000259" key="1">
    <source>
        <dbReference type="SMART" id="SM00986"/>
    </source>
</evidence>
<protein>
    <submittedName>
        <fullName evidence="2">DNA-deoxyinosine glycosylase</fullName>
        <ecNumber evidence="2">3.2.2.15</ecNumber>
    </submittedName>
</protein>
<keyword evidence="2" id="KW-0326">Glycosidase</keyword>
<dbReference type="InterPro" id="IPR026353">
    <property type="entry name" value="Hypoxan-DNA_Glyclase"/>
</dbReference>
<dbReference type="Pfam" id="PF03167">
    <property type="entry name" value="UDG"/>
    <property type="match status" value="1"/>
</dbReference>
<dbReference type="EC" id="3.2.2.15" evidence="2"/>
<dbReference type="SUPFAM" id="SSF52141">
    <property type="entry name" value="Uracil-DNA glycosylase-like"/>
    <property type="match status" value="1"/>
</dbReference>
<dbReference type="CDD" id="cd10032">
    <property type="entry name" value="UDG-F6_HDG"/>
    <property type="match status" value="1"/>
</dbReference>
<evidence type="ECO:0000313" key="2">
    <source>
        <dbReference type="EMBL" id="MFC7433674.1"/>
    </source>
</evidence>
<evidence type="ECO:0000313" key="3">
    <source>
        <dbReference type="Proteomes" id="UP001596495"/>
    </source>
</evidence>
<name>A0ABW2R5D5_9BURK</name>
<gene>
    <name evidence="2" type="ORF">ACFQNJ_04035</name>
</gene>
<dbReference type="InterPro" id="IPR005122">
    <property type="entry name" value="Uracil-DNA_glycosylase-like"/>
</dbReference>
<reference evidence="3" key="1">
    <citation type="journal article" date="2019" name="Int. J. Syst. Evol. Microbiol.">
        <title>The Global Catalogue of Microorganisms (GCM) 10K type strain sequencing project: providing services to taxonomists for standard genome sequencing and annotation.</title>
        <authorList>
            <consortium name="The Broad Institute Genomics Platform"/>
            <consortium name="The Broad Institute Genome Sequencing Center for Infectious Disease"/>
            <person name="Wu L."/>
            <person name="Ma J."/>
        </authorList>
    </citation>
    <scope>NUCLEOTIDE SEQUENCE [LARGE SCALE GENOMIC DNA]</scope>
    <source>
        <strain evidence="3">CCUG 54518</strain>
    </source>
</reference>
<dbReference type="Proteomes" id="UP001596495">
    <property type="component" value="Unassembled WGS sequence"/>
</dbReference>
<dbReference type="InterPro" id="IPR036895">
    <property type="entry name" value="Uracil-DNA_glycosylase-like_sf"/>
</dbReference>
<organism evidence="2 3">
    <name type="scientific">Hydrogenophaga bisanensis</name>
    <dbReference type="NCBI Taxonomy" id="439611"/>
    <lineage>
        <taxon>Bacteria</taxon>
        <taxon>Pseudomonadati</taxon>
        <taxon>Pseudomonadota</taxon>
        <taxon>Betaproteobacteria</taxon>
        <taxon>Burkholderiales</taxon>
        <taxon>Comamonadaceae</taxon>
        <taxon>Hydrogenophaga</taxon>
    </lineage>
</organism>
<proteinExistence type="predicted"/>
<dbReference type="GO" id="GO:0033958">
    <property type="term" value="F:DNA-deoxyinosine glycosylase activity"/>
    <property type="evidence" value="ECO:0007669"/>
    <property type="project" value="UniProtKB-EC"/>
</dbReference>
<dbReference type="NCBIfam" id="TIGR04274">
    <property type="entry name" value="hypoxanDNAglyco"/>
    <property type="match status" value="1"/>
</dbReference>